<organism evidence="2 3">
    <name type="scientific">Corynebacterium flavescens</name>
    <dbReference type="NCBI Taxonomy" id="28028"/>
    <lineage>
        <taxon>Bacteria</taxon>
        <taxon>Bacillati</taxon>
        <taxon>Actinomycetota</taxon>
        <taxon>Actinomycetes</taxon>
        <taxon>Mycobacteriales</taxon>
        <taxon>Corynebacteriaceae</taxon>
        <taxon>Corynebacterium</taxon>
    </lineage>
</organism>
<feature type="compositionally biased region" description="Low complexity" evidence="1">
    <location>
        <begin position="180"/>
        <end position="193"/>
    </location>
</feature>
<evidence type="ECO:0000313" key="2">
    <source>
        <dbReference type="EMBL" id="GEB97598.1"/>
    </source>
</evidence>
<comment type="caution">
    <text evidence="2">The sequence shown here is derived from an EMBL/GenBank/DDBJ whole genome shotgun (WGS) entry which is preliminary data.</text>
</comment>
<feature type="compositionally biased region" description="Basic and acidic residues" evidence="1">
    <location>
        <begin position="150"/>
        <end position="161"/>
    </location>
</feature>
<accession>A0AB73B6M3</accession>
<evidence type="ECO:0000313" key="3">
    <source>
        <dbReference type="Proteomes" id="UP000315353"/>
    </source>
</evidence>
<gene>
    <name evidence="2" type="ORF">CFL01nite_10930</name>
</gene>
<reference evidence="2 3" key="1">
    <citation type="submission" date="2019-06" db="EMBL/GenBank/DDBJ databases">
        <title>Whole genome shotgun sequence of Corynebacterium flavescens NBRC 14136.</title>
        <authorList>
            <person name="Hosoyama A."/>
            <person name="Uohara A."/>
            <person name="Ohji S."/>
            <person name="Ichikawa N."/>
        </authorList>
    </citation>
    <scope>NUCLEOTIDE SEQUENCE [LARGE SCALE GENOMIC DNA]</scope>
    <source>
        <strain evidence="2 3">NBRC 14136</strain>
    </source>
</reference>
<proteinExistence type="predicted"/>
<dbReference type="Proteomes" id="UP000315353">
    <property type="component" value="Unassembled WGS sequence"/>
</dbReference>
<feature type="region of interest" description="Disordered" evidence="1">
    <location>
        <begin position="72"/>
        <end position="193"/>
    </location>
</feature>
<name>A0AB73B6M3_CORFL</name>
<dbReference type="AlphaFoldDB" id="A0AB73B6M3"/>
<sequence length="193" mass="20190">MAKYAHLARLGGVAILLLVVGVIVSIALSGVSAAQTFKIQQLTVQESDLGNQLETLNRDLENVRSSADVARRAEDRNLGVPTTPGIVEVDGSGEVHTKREAQPGMESLYDVNGEPIRPGQASSDPRETSDISNSLSAVPQGHQHAGNDAQRGENSERDRAEQAGNQPAAGSDSGADDAAEAPAFPANAPYANR</sequence>
<dbReference type="EMBL" id="BJNB01000013">
    <property type="protein sequence ID" value="GEB97598.1"/>
    <property type="molecule type" value="Genomic_DNA"/>
</dbReference>
<evidence type="ECO:0008006" key="4">
    <source>
        <dbReference type="Google" id="ProtNLM"/>
    </source>
</evidence>
<evidence type="ECO:0000256" key="1">
    <source>
        <dbReference type="SAM" id="MobiDB-lite"/>
    </source>
</evidence>
<protein>
    <recommendedName>
        <fullName evidence="4">Cell division protein FtsL</fullName>
    </recommendedName>
</protein>